<protein>
    <submittedName>
        <fullName evidence="3">Uncharacterized protein</fullName>
    </submittedName>
</protein>
<evidence type="ECO:0000313" key="3">
    <source>
        <dbReference type="EMBL" id="SJM72077.1"/>
    </source>
</evidence>
<feature type="transmembrane region" description="Helical" evidence="2">
    <location>
        <begin position="12"/>
        <end position="34"/>
    </location>
</feature>
<evidence type="ECO:0000256" key="1">
    <source>
        <dbReference type="SAM" id="MobiDB-lite"/>
    </source>
</evidence>
<accession>A0A1R4GV44</accession>
<keyword evidence="4" id="KW-1185">Reference proteome</keyword>
<evidence type="ECO:0000256" key="2">
    <source>
        <dbReference type="SAM" id="Phobius"/>
    </source>
</evidence>
<dbReference type="RefSeq" id="WP_087000808.1">
    <property type="nucleotide sequence ID" value="NZ_FUHW01000048.1"/>
</dbReference>
<dbReference type="EMBL" id="FUHW01000048">
    <property type="protein sequence ID" value="SJM72077.1"/>
    <property type="molecule type" value="Genomic_DNA"/>
</dbReference>
<feature type="region of interest" description="Disordered" evidence="1">
    <location>
        <begin position="84"/>
        <end position="126"/>
    </location>
</feature>
<evidence type="ECO:0000313" key="4">
    <source>
        <dbReference type="Proteomes" id="UP000195913"/>
    </source>
</evidence>
<keyword evidence="2" id="KW-0812">Transmembrane</keyword>
<proteinExistence type="predicted"/>
<organism evidence="3 4">
    <name type="scientific">Arthrobacter rhombi</name>
    <dbReference type="NCBI Taxonomy" id="71253"/>
    <lineage>
        <taxon>Bacteria</taxon>
        <taxon>Bacillati</taxon>
        <taxon>Actinomycetota</taxon>
        <taxon>Actinomycetes</taxon>
        <taxon>Micrococcales</taxon>
        <taxon>Micrococcaceae</taxon>
        <taxon>Arthrobacter</taxon>
    </lineage>
</organism>
<dbReference type="AlphaFoldDB" id="A0A1R4GV44"/>
<keyword evidence="2" id="KW-0472">Membrane</keyword>
<feature type="transmembrane region" description="Helical" evidence="2">
    <location>
        <begin position="54"/>
        <end position="76"/>
    </location>
</feature>
<dbReference type="Proteomes" id="UP000195913">
    <property type="component" value="Unassembled WGS sequence"/>
</dbReference>
<name>A0A1R4GV44_9MICC</name>
<keyword evidence="2" id="KW-1133">Transmembrane helix</keyword>
<reference evidence="3 4" key="1">
    <citation type="submission" date="2017-02" db="EMBL/GenBank/DDBJ databases">
        <authorList>
            <person name="Peterson S.W."/>
        </authorList>
    </citation>
    <scope>NUCLEOTIDE SEQUENCE [LARGE SCALE GENOMIC DNA]</scope>
    <source>
        <strain evidence="3 4">B Ar 00.02</strain>
    </source>
</reference>
<sequence>MKRISFKLMIYGVAILIIGVALQLLSMNLLQFLFDKVDPQDMVTANALRALSTIFSTAVIPLGTTFIGASVVVRMLGNHLHLDERKSPAETSNDAGAEGTEVPDSTATSEGDDDSVETFSDDFYRR</sequence>
<feature type="compositionally biased region" description="Acidic residues" evidence="1">
    <location>
        <begin position="110"/>
        <end position="120"/>
    </location>
</feature>
<gene>
    <name evidence="3" type="ORF">FM101_14300</name>
</gene>